<dbReference type="Gene3D" id="3.40.30.10">
    <property type="entry name" value="Glutaredoxin"/>
    <property type="match status" value="1"/>
</dbReference>
<dbReference type="EMBL" id="FN430075">
    <property type="protein sequence ID" value="CAZ81426.1"/>
    <property type="molecule type" value="Genomic_DNA"/>
</dbReference>
<dbReference type="HOGENOM" id="CLU_2514266_0_0_1"/>
<gene>
    <name evidence="1" type="ORF">GSTUM_00005166001</name>
</gene>
<dbReference type="AlphaFoldDB" id="D5GA72"/>
<evidence type="ECO:0000313" key="2">
    <source>
        <dbReference type="Proteomes" id="UP000006911"/>
    </source>
</evidence>
<reference evidence="1 2" key="1">
    <citation type="journal article" date="2010" name="Nature">
        <title>Perigord black truffle genome uncovers evolutionary origins and mechanisms of symbiosis.</title>
        <authorList>
            <person name="Martin F."/>
            <person name="Kohler A."/>
            <person name="Murat C."/>
            <person name="Balestrini R."/>
            <person name="Coutinho P.M."/>
            <person name="Jaillon O."/>
            <person name="Montanini B."/>
            <person name="Morin E."/>
            <person name="Noel B."/>
            <person name="Percudani R."/>
            <person name="Porcel B."/>
            <person name="Rubini A."/>
            <person name="Amicucci A."/>
            <person name="Amselem J."/>
            <person name="Anthouard V."/>
            <person name="Arcioni S."/>
            <person name="Artiguenave F."/>
            <person name="Aury J.M."/>
            <person name="Ballario P."/>
            <person name="Bolchi A."/>
            <person name="Brenna A."/>
            <person name="Brun A."/>
            <person name="Buee M."/>
            <person name="Cantarel B."/>
            <person name="Chevalier G."/>
            <person name="Couloux A."/>
            <person name="Da Silva C."/>
            <person name="Denoeud F."/>
            <person name="Duplessis S."/>
            <person name="Ghignone S."/>
            <person name="Hilselberger B."/>
            <person name="Iotti M."/>
            <person name="Marcais B."/>
            <person name="Mello A."/>
            <person name="Miranda M."/>
            <person name="Pacioni G."/>
            <person name="Quesneville H."/>
            <person name="Riccioni C."/>
            <person name="Ruotolo R."/>
            <person name="Splivallo R."/>
            <person name="Stocchi V."/>
            <person name="Tisserant E."/>
            <person name="Viscomi A.R."/>
            <person name="Zambonelli A."/>
            <person name="Zampieri E."/>
            <person name="Henrissat B."/>
            <person name="Lebrun M.H."/>
            <person name="Paolocci F."/>
            <person name="Bonfante P."/>
            <person name="Ottonello S."/>
            <person name="Wincker P."/>
        </authorList>
    </citation>
    <scope>NUCLEOTIDE SEQUENCE [LARGE SCALE GENOMIC DNA]</scope>
    <source>
        <strain evidence="1 2">Mel28</strain>
    </source>
</reference>
<organism evidence="1 2">
    <name type="scientific">Tuber melanosporum (strain Mel28)</name>
    <name type="common">Perigord black truffle</name>
    <dbReference type="NCBI Taxonomy" id="656061"/>
    <lineage>
        <taxon>Eukaryota</taxon>
        <taxon>Fungi</taxon>
        <taxon>Dikarya</taxon>
        <taxon>Ascomycota</taxon>
        <taxon>Pezizomycotina</taxon>
        <taxon>Pezizomycetes</taxon>
        <taxon>Pezizales</taxon>
        <taxon>Tuberaceae</taxon>
        <taxon>Tuber</taxon>
    </lineage>
</organism>
<proteinExistence type="predicted"/>
<dbReference type="STRING" id="656061.D5GA72"/>
<sequence length="85" mass="9715">MPFGKIYSYPKNPRTTALLAVAKENGLEIEIVHEEPDKGVSAEFPLSRAMMDSFCLSALLLPFTLPPRTRRPLCWERLSRTMCQF</sequence>
<dbReference type="RefSeq" id="XP_002837235.1">
    <property type="nucleotide sequence ID" value="XM_002837189.1"/>
</dbReference>
<evidence type="ECO:0000313" key="1">
    <source>
        <dbReference type="EMBL" id="CAZ81426.1"/>
    </source>
</evidence>
<dbReference type="KEGG" id="tml:GSTUM_00005166001"/>
<keyword evidence="2" id="KW-1185">Reference proteome</keyword>
<protein>
    <submittedName>
        <fullName evidence="1">(Perigord truffle) hypothetical protein</fullName>
    </submittedName>
</protein>
<dbReference type="GeneID" id="9185708"/>
<name>D5GA72_TUBMM</name>
<accession>D5GA72</accession>
<dbReference type="Proteomes" id="UP000006911">
    <property type="component" value="Unassembled WGS sequence"/>
</dbReference>
<dbReference type="InParanoid" id="D5GA72"/>